<sequence>PSVYFKALFGEVPIWEPQKDGDEATF</sequence>
<proteinExistence type="predicted"/>
<comment type="caution">
    <text evidence="1">The sequence shown here is derived from an EMBL/GenBank/DDBJ whole genome shotgun (WGS) entry which is preliminary data.</text>
</comment>
<dbReference type="EMBL" id="AZMM01012875">
    <property type="protein sequence ID" value="ETJ32677.1"/>
    <property type="molecule type" value="Genomic_DNA"/>
</dbReference>
<dbReference type="AlphaFoldDB" id="W1XR03"/>
<gene>
    <name evidence="1" type="ORF">Q604_UNBC12875G0002</name>
</gene>
<name>W1XR03_9ZZZZ</name>
<protein>
    <submittedName>
        <fullName evidence="1">Uncharacterized protein</fullName>
    </submittedName>
</protein>
<evidence type="ECO:0000313" key="1">
    <source>
        <dbReference type="EMBL" id="ETJ32677.1"/>
    </source>
</evidence>
<organism evidence="1">
    <name type="scientific">human gut metagenome</name>
    <dbReference type="NCBI Taxonomy" id="408170"/>
    <lineage>
        <taxon>unclassified sequences</taxon>
        <taxon>metagenomes</taxon>
        <taxon>organismal metagenomes</taxon>
    </lineage>
</organism>
<accession>W1XR03</accession>
<feature type="non-terminal residue" evidence="1">
    <location>
        <position position="1"/>
    </location>
</feature>
<reference evidence="1" key="1">
    <citation type="submission" date="2013-12" db="EMBL/GenBank/DDBJ databases">
        <title>A Varibaculum cambriense genome reconstructed from a premature infant gut community with otherwise low bacterial novelty that shifts toward anaerobic metabolism during the third week of life.</title>
        <authorList>
            <person name="Brown C.T."/>
            <person name="Sharon I."/>
            <person name="Thomas B.C."/>
            <person name="Castelle C.J."/>
            <person name="Morowitz M.J."/>
            <person name="Banfield J.F."/>
        </authorList>
    </citation>
    <scope>NUCLEOTIDE SEQUENCE</scope>
</reference>